<feature type="compositionally biased region" description="Polar residues" evidence="1">
    <location>
        <begin position="61"/>
        <end position="72"/>
    </location>
</feature>
<reference evidence="2 3" key="1">
    <citation type="journal article" date="2024" name="Ann. Entomol. Soc. Am.">
        <title>Genomic analyses of the southern and eastern yellowjacket wasps (Hymenoptera: Vespidae) reveal evolutionary signatures of social life.</title>
        <authorList>
            <person name="Catto M.A."/>
            <person name="Caine P.B."/>
            <person name="Orr S.E."/>
            <person name="Hunt B.G."/>
            <person name="Goodisman M.A.D."/>
        </authorList>
    </citation>
    <scope>NUCLEOTIDE SEQUENCE [LARGE SCALE GENOMIC DNA]</scope>
    <source>
        <strain evidence="2">233</strain>
        <tissue evidence="2">Head and thorax</tissue>
    </source>
</reference>
<organism evidence="2 3">
    <name type="scientific">Vespula squamosa</name>
    <name type="common">Southern yellow jacket</name>
    <name type="synonym">Wasp</name>
    <dbReference type="NCBI Taxonomy" id="30214"/>
    <lineage>
        <taxon>Eukaryota</taxon>
        <taxon>Metazoa</taxon>
        <taxon>Ecdysozoa</taxon>
        <taxon>Arthropoda</taxon>
        <taxon>Hexapoda</taxon>
        <taxon>Insecta</taxon>
        <taxon>Pterygota</taxon>
        <taxon>Neoptera</taxon>
        <taxon>Endopterygota</taxon>
        <taxon>Hymenoptera</taxon>
        <taxon>Apocrita</taxon>
        <taxon>Aculeata</taxon>
        <taxon>Vespoidea</taxon>
        <taxon>Vespidae</taxon>
        <taxon>Vespinae</taxon>
        <taxon>Vespula</taxon>
    </lineage>
</organism>
<protein>
    <submittedName>
        <fullName evidence="2">Uncharacterized protein</fullName>
    </submittedName>
</protein>
<dbReference type="EMBL" id="JAUDFV010000154">
    <property type="protein sequence ID" value="KAL2716765.1"/>
    <property type="molecule type" value="Genomic_DNA"/>
</dbReference>
<evidence type="ECO:0000313" key="2">
    <source>
        <dbReference type="EMBL" id="KAL2716765.1"/>
    </source>
</evidence>
<dbReference type="AlphaFoldDB" id="A0ABD2AAN2"/>
<name>A0ABD2AAN2_VESSQ</name>
<comment type="caution">
    <text evidence="2">The sequence shown here is derived from an EMBL/GenBank/DDBJ whole genome shotgun (WGS) entry which is preliminary data.</text>
</comment>
<evidence type="ECO:0000256" key="1">
    <source>
        <dbReference type="SAM" id="MobiDB-lite"/>
    </source>
</evidence>
<gene>
    <name evidence="2" type="ORF">V1478_014441</name>
</gene>
<proteinExistence type="predicted"/>
<keyword evidence="3" id="KW-1185">Reference proteome</keyword>
<feature type="region of interest" description="Disordered" evidence="1">
    <location>
        <begin position="51"/>
        <end position="72"/>
    </location>
</feature>
<accession>A0ABD2AAN2</accession>
<sequence>MVSQCQQYHLIPSEMFRVNLSLCDSEGAFLPLLRVLLVEEVERQQLAEENRLSGGPGWVGIQSTYNQSVEKH</sequence>
<evidence type="ECO:0000313" key="3">
    <source>
        <dbReference type="Proteomes" id="UP001607302"/>
    </source>
</evidence>
<dbReference type="Proteomes" id="UP001607302">
    <property type="component" value="Unassembled WGS sequence"/>
</dbReference>